<gene>
    <name evidence="7" type="ORF">IW256_004486</name>
</gene>
<dbReference type="Pfam" id="PF07690">
    <property type="entry name" value="MFS_1"/>
    <property type="match status" value="1"/>
</dbReference>
<feature type="transmembrane region" description="Helical" evidence="6">
    <location>
        <begin position="332"/>
        <end position="352"/>
    </location>
</feature>
<feature type="transmembrane region" description="Helical" evidence="6">
    <location>
        <begin position="308"/>
        <end position="326"/>
    </location>
</feature>
<protein>
    <submittedName>
        <fullName evidence="7">MFS family permease</fullName>
    </submittedName>
</protein>
<dbReference type="InterPro" id="IPR036259">
    <property type="entry name" value="MFS_trans_sf"/>
</dbReference>
<dbReference type="RefSeq" id="WP_197012841.1">
    <property type="nucleotide sequence ID" value="NZ_BAABES010000016.1"/>
</dbReference>
<keyword evidence="3 6" id="KW-0812">Transmembrane</keyword>
<comment type="caution">
    <text evidence="7">The sequence shown here is derived from an EMBL/GenBank/DDBJ whole genome shotgun (WGS) entry which is preliminary data.</text>
</comment>
<feature type="transmembrane region" description="Helical" evidence="6">
    <location>
        <begin position="40"/>
        <end position="60"/>
    </location>
</feature>
<keyword evidence="2" id="KW-1003">Cell membrane</keyword>
<dbReference type="GO" id="GO:0005886">
    <property type="term" value="C:plasma membrane"/>
    <property type="evidence" value="ECO:0007669"/>
    <property type="project" value="UniProtKB-SubCell"/>
</dbReference>
<evidence type="ECO:0000256" key="5">
    <source>
        <dbReference type="ARBA" id="ARBA00023136"/>
    </source>
</evidence>
<keyword evidence="4 6" id="KW-1133">Transmembrane helix</keyword>
<dbReference type="AlphaFoldDB" id="A0A931DKQ8"/>
<dbReference type="Proteomes" id="UP000614047">
    <property type="component" value="Unassembled WGS sequence"/>
</dbReference>
<keyword evidence="5 6" id="KW-0472">Membrane</keyword>
<dbReference type="PANTHER" id="PTHR23513">
    <property type="entry name" value="INTEGRAL MEMBRANE EFFLUX PROTEIN-RELATED"/>
    <property type="match status" value="1"/>
</dbReference>
<dbReference type="EMBL" id="JADOUA010000001">
    <property type="protein sequence ID" value="MBG6090373.1"/>
    <property type="molecule type" value="Genomic_DNA"/>
</dbReference>
<feature type="transmembrane region" description="Helical" evidence="6">
    <location>
        <begin position="400"/>
        <end position="417"/>
    </location>
</feature>
<feature type="transmembrane region" description="Helical" evidence="6">
    <location>
        <begin position="124"/>
        <end position="145"/>
    </location>
</feature>
<organism evidence="7 8">
    <name type="scientific">Actinomadura viridis</name>
    <dbReference type="NCBI Taxonomy" id="58110"/>
    <lineage>
        <taxon>Bacteria</taxon>
        <taxon>Bacillati</taxon>
        <taxon>Actinomycetota</taxon>
        <taxon>Actinomycetes</taxon>
        <taxon>Streptosporangiales</taxon>
        <taxon>Thermomonosporaceae</taxon>
        <taxon>Actinomadura</taxon>
    </lineage>
</organism>
<evidence type="ECO:0000256" key="1">
    <source>
        <dbReference type="ARBA" id="ARBA00004651"/>
    </source>
</evidence>
<comment type="subcellular location">
    <subcellularLocation>
        <location evidence="1">Cell membrane</location>
        <topology evidence="1">Multi-pass membrane protein</topology>
    </subcellularLocation>
</comment>
<evidence type="ECO:0000313" key="7">
    <source>
        <dbReference type="EMBL" id="MBG6090373.1"/>
    </source>
</evidence>
<dbReference type="Gene3D" id="1.20.1250.20">
    <property type="entry name" value="MFS general substrate transporter like domains"/>
    <property type="match status" value="1"/>
</dbReference>
<feature type="transmembrane region" description="Helical" evidence="6">
    <location>
        <begin position="66"/>
        <end position="86"/>
    </location>
</feature>
<evidence type="ECO:0000256" key="2">
    <source>
        <dbReference type="ARBA" id="ARBA00022475"/>
    </source>
</evidence>
<evidence type="ECO:0000256" key="6">
    <source>
        <dbReference type="SAM" id="Phobius"/>
    </source>
</evidence>
<sequence length="442" mass="45909">MGRTARERRGRGPRGPGRWARFRASLAFHPGFRRLWLGDAASQIGATATLFVLPLLAATVLDATPFQVGLVSTSMTAAFLLLGLPTGAWVDRMRCRRVLIIADAGRALALATLPLAAAAGVLTLPQLCLVALGYGVLTVFFDVAYQSYLPHLVGRDRLVEGNAKLAATQSVAQMGGPAAGGAAVQALTAPYAVVANVACFVWSAVWIARIRAPEARPPRDPDRHLGREIGEGLRFVFGHRLLRAIAGCTGAFNLFRSAGQPMLIVLLSGGLGLSAAGIGLFFTVGAAGGVAGAFFARRIAAAAGQGRTMWASTAGAGLCALLVPLAQDDWRLWLAAAGEFGLVFGAAVYDVAQVSFRQTLCPGRLLGRMNATMRFLVWGTMPLGAFLGGALASVAGPRTVLWVAAAGMTTAFLPLYLSPLRGLRRLPGAEAAAGVPSGPGAT</sequence>
<proteinExistence type="predicted"/>
<feature type="transmembrane region" description="Helical" evidence="6">
    <location>
        <begin position="271"/>
        <end position="296"/>
    </location>
</feature>
<dbReference type="PANTHER" id="PTHR23513:SF6">
    <property type="entry name" value="MAJOR FACILITATOR SUPERFAMILY ASSOCIATED DOMAIN-CONTAINING PROTEIN"/>
    <property type="match status" value="1"/>
</dbReference>
<keyword evidence="8" id="KW-1185">Reference proteome</keyword>
<evidence type="ECO:0000256" key="3">
    <source>
        <dbReference type="ARBA" id="ARBA00022692"/>
    </source>
</evidence>
<reference evidence="7" key="1">
    <citation type="submission" date="2020-11" db="EMBL/GenBank/DDBJ databases">
        <title>Sequencing the genomes of 1000 actinobacteria strains.</title>
        <authorList>
            <person name="Klenk H.-P."/>
        </authorList>
    </citation>
    <scope>NUCLEOTIDE SEQUENCE</scope>
    <source>
        <strain evidence="7">DSM 43175</strain>
    </source>
</reference>
<dbReference type="InterPro" id="IPR011701">
    <property type="entry name" value="MFS"/>
</dbReference>
<dbReference type="GO" id="GO:0022857">
    <property type="term" value="F:transmembrane transporter activity"/>
    <property type="evidence" value="ECO:0007669"/>
    <property type="project" value="InterPro"/>
</dbReference>
<dbReference type="CDD" id="cd06173">
    <property type="entry name" value="MFS_MefA_like"/>
    <property type="match status" value="1"/>
</dbReference>
<evidence type="ECO:0000256" key="4">
    <source>
        <dbReference type="ARBA" id="ARBA00022989"/>
    </source>
</evidence>
<evidence type="ECO:0000313" key="8">
    <source>
        <dbReference type="Proteomes" id="UP000614047"/>
    </source>
</evidence>
<name>A0A931DKQ8_9ACTN</name>
<feature type="transmembrane region" description="Helical" evidence="6">
    <location>
        <begin position="241"/>
        <end position="259"/>
    </location>
</feature>
<accession>A0A931DKQ8</accession>
<dbReference type="SUPFAM" id="SSF103473">
    <property type="entry name" value="MFS general substrate transporter"/>
    <property type="match status" value="1"/>
</dbReference>
<feature type="transmembrane region" description="Helical" evidence="6">
    <location>
        <begin position="373"/>
        <end position="394"/>
    </location>
</feature>